<gene>
    <name evidence="3" type="ORF">JGU71_08520</name>
</gene>
<dbReference type="Pfam" id="PF00487">
    <property type="entry name" value="FA_desaturase"/>
    <property type="match status" value="1"/>
</dbReference>
<dbReference type="InterPro" id="IPR012171">
    <property type="entry name" value="Fatty_acid_desaturase"/>
</dbReference>
<keyword evidence="1" id="KW-0812">Transmembrane</keyword>
<dbReference type="AlphaFoldDB" id="A0A934U2H5"/>
<reference evidence="3" key="1">
    <citation type="submission" date="2020-12" db="EMBL/GenBank/DDBJ databases">
        <title>Antrihabitans popcorni sp. nov. and Antrihabitans auranticaus sp. nov., isolated from a larva cave.</title>
        <authorList>
            <person name="Lee S.D."/>
            <person name="Kim I.S."/>
        </authorList>
    </citation>
    <scope>NUCLEOTIDE SEQUENCE</scope>
    <source>
        <strain evidence="3">YC3-6</strain>
    </source>
</reference>
<comment type="caution">
    <text evidence="3">The sequence shown here is derived from an EMBL/GenBank/DDBJ whole genome shotgun (WGS) entry which is preliminary data.</text>
</comment>
<keyword evidence="4" id="KW-1185">Reference proteome</keyword>
<feature type="domain" description="Fatty acid desaturase" evidence="2">
    <location>
        <begin position="66"/>
        <end position="332"/>
    </location>
</feature>
<evidence type="ECO:0000259" key="2">
    <source>
        <dbReference type="Pfam" id="PF00487"/>
    </source>
</evidence>
<dbReference type="InterPro" id="IPR005804">
    <property type="entry name" value="FA_desaturase_dom"/>
</dbReference>
<sequence>MTTTAHTKLTSDQIEAFGKEMDALRKRVVDDLGERDAEYIRNIISVQRRLEVAGRGLLFFGVLPPAWIAGVTALSLSKIIDNMEIGHNVMHGQYDWMQDPALTSGSFEWDNTIAGDSWRYTHNYVHHTFTNIIGKDHDATGYGVMRLTEETPWHPVWLGNPVYAFLLQSLFQWGTALQELESEKMIRGEKTWAEAQEAFGRFLRKAGPQALKDYVIFPALSGPFAPITFAGNATANFVRNWWASSVIFCGHFPEGVQTFSIEETQDESKAGWYYRQVCGSANFTGGRWLQILSGNLSFQIEHHLFPDLPAHRYEEMSVEVKEICERYGVPYHNQAMYKQLGSVWKKIFKLALPGKSKPAEQVESVVVDEDQPKVTVDDRSLASV</sequence>
<feature type="transmembrane region" description="Helical" evidence="1">
    <location>
        <begin position="57"/>
        <end position="76"/>
    </location>
</feature>
<accession>A0A934U2H5</accession>
<proteinExistence type="predicted"/>
<dbReference type="RefSeq" id="WP_199703556.1">
    <property type="nucleotide sequence ID" value="NZ_JAEMNV010000002.1"/>
</dbReference>
<evidence type="ECO:0000313" key="4">
    <source>
        <dbReference type="Proteomes" id="UP000655868"/>
    </source>
</evidence>
<organism evidence="3 4">
    <name type="scientific">Antrihabitans stalagmiti</name>
    <dbReference type="NCBI Taxonomy" id="2799499"/>
    <lineage>
        <taxon>Bacteria</taxon>
        <taxon>Bacillati</taxon>
        <taxon>Actinomycetota</taxon>
        <taxon>Actinomycetes</taxon>
        <taxon>Mycobacteriales</taxon>
        <taxon>Nocardiaceae</taxon>
        <taxon>Antrihabitans</taxon>
    </lineage>
</organism>
<dbReference type="PANTHER" id="PTHR19353">
    <property type="entry name" value="FATTY ACID DESATURASE 2"/>
    <property type="match status" value="1"/>
</dbReference>
<dbReference type="CDD" id="cd03506">
    <property type="entry name" value="Delta6-FADS-like"/>
    <property type="match status" value="1"/>
</dbReference>
<dbReference type="GO" id="GO:0016020">
    <property type="term" value="C:membrane"/>
    <property type="evidence" value="ECO:0007669"/>
    <property type="project" value="TreeGrafter"/>
</dbReference>
<keyword evidence="1" id="KW-0472">Membrane</keyword>
<name>A0A934U2H5_9NOCA</name>
<dbReference type="PANTHER" id="PTHR19353:SF84">
    <property type="entry name" value="ACYL-COA DELTA-9-DESATURASE, DESB"/>
    <property type="match status" value="1"/>
</dbReference>
<dbReference type="EMBL" id="JAEMNV010000002">
    <property type="protein sequence ID" value="MBJ8338926.1"/>
    <property type="molecule type" value="Genomic_DNA"/>
</dbReference>
<evidence type="ECO:0000313" key="3">
    <source>
        <dbReference type="EMBL" id="MBJ8338926.1"/>
    </source>
</evidence>
<dbReference type="GO" id="GO:0006629">
    <property type="term" value="P:lipid metabolic process"/>
    <property type="evidence" value="ECO:0007669"/>
    <property type="project" value="InterPro"/>
</dbReference>
<evidence type="ECO:0000256" key="1">
    <source>
        <dbReference type="SAM" id="Phobius"/>
    </source>
</evidence>
<keyword evidence="1" id="KW-1133">Transmembrane helix</keyword>
<dbReference type="GO" id="GO:0016717">
    <property type="term" value="F:oxidoreductase activity, acting on paired donors, with oxidation of a pair of donors resulting in the reduction of molecular oxygen to two molecules of water"/>
    <property type="evidence" value="ECO:0007669"/>
    <property type="project" value="TreeGrafter"/>
</dbReference>
<dbReference type="Proteomes" id="UP000655868">
    <property type="component" value="Unassembled WGS sequence"/>
</dbReference>
<protein>
    <submittedName>
        <fullName evidence="3">Acyl-CoA desaturase</fullName>
    </submittedName>
</protein>